<dbReference type="InterPro" id="IPR004358">
    <property type="entry name" value="Sig_transdc_His_kin-like_C"/>
</dbReference>
<evidence type="ECO:0000259" key="4">
    <source>
        <dbReference type="PROSITE" id="PS50109"/>
    </source>
</evidence>
<dbReference type="PROSITE" id="PS50109">
    <property type="entry name" value="HIS_KIN"/>
    <property type="match status" value="1"/>
</dbReference>
<dbReference type="Gene3D" id="1.10.287.130">
    <property type="match status" value="1"/>
</dbReference>
<dbReference type="SUPFAM" id="SSF55874">
    <property type="entry name" value="ATPase domain of HSP90 chaperone/DNA topoisomerase II/histidine kinase"/>
    <property type="match status" value="1"/>
</dbReference>
<dbReference type="InterPro" id="IPR005467">
    <property type="entry name" value="His_kinase_dom"/>
</dbReference>
<dbReference type="PANTHER" id="PTHR43065">
    <property type="entry name" value="SENSOR HISTIDINE KINASE"/>
    <property type="match status" value="1"/>
</dbReference>
<dbReference type="KEGG" id="sinb:SIDU_01725"/>
<comment type="catalytic activity">
    <reaction evidence="1">
        <text>ATP + protein L-histidine = ADP + protein N-phospho-L-histidine.</text>
        <dbReference type="EC" id="2.7.13.3"/>
    </reaction>
</comment>
<dbReference type="Pfam" id="PF02518">
    <property type="entry name" value="HATPase_c"/>
    <property type="match status" value="1"/>
</dbReference>
<dbReference type="PANTHER" id="PTHR43065:SF49">
    <property type="entry name" value="HISTIDINE KINASE"/>
    <property type="match status" value="1"/>
</dbReference>
<proteinExistence type="predicted"/>
<dbReference type="SMART" id="SM00388">
    <property type="entry name" value="HisKA"/>
    <property type="match status" value="1"/>
</dbReference>
<evidence type="ECO:0000256" key="2">
    <source>
        <dbReference type="ARBA" id="ARBA00012438"/>
    </source>
</evidence>
<sequence length="240" mass="26350">MFALGQMSRSFVHDFRNILAVISAGLNLAKRHESDVALSSRFLAGAQEGVDRGLRMTARLLDFASGHDCEVQAANVNDALRQLQTLLRYAVGPDIRIVLQFDQDVPNFDFDLPQFNAAIMNLVVNARDAMPDGGSIHISTGLVFQAASQGPTSRSYVRVRVRDDGMGMTADVRRRILDPFFTTKAGTGTGLGLPQVDNFVRQAGGFMRIDTALGVGSTFDLFFPYDAIPREERKTISHLL</sequence>
<dbReference type="InterPro" id="IPR036890">
    <property type="entry name" value="HATPase_C_sf"/>
</dbReference>
<dbReference type="InterPro" id="IPR036097">
    <property type="entry name" value="HisK_dim/P_sf"/>
</dbReference>
<dbReference type="AlphaFoldDB" id="A0A1L5BTJ3"/>
<evidence type="ECO:0000313" key="5">
    <source>
        <dbReference type="EMBL" id="APL96184.1"/>
    </source>
</evidence>
<evidence type="ECO:0000313" key="6">
    <source>
        <dbReference type="Proteomes" id="UP000004550"/>
    </source>
</evidence>
<dbReference type="SMART" id="SM00387">
    <property type="entry name" value="HATPase_c"/>
    <property type="match status" value="1"/>
</dbReference>
<dbReference type="Gene3D" id="3.30.565.10">
    <property type="entry name" value="Histidine kinase-like ATPase, C-terminal domain"/>
    <property type="match status" value="1"/>
</dbReference>
<dbReference type="GO" id="GO:0000155">
    <property type="term" value="F:phosphorelay sensor kinase activity"/>
    <property type="evidence" value="ECO:0007669"/>
    <property type="project" value="InterPro"/>
</dbReference>
<dbReference type="SUPFAM" id="SSF47384">
    <property type="entry name" value="Homodimeric domain of signal transducing histidine kinase"/>
    <property type="match status" value="1"/>
</dbReference>
<feature type="domain" description="Histidine kinase" evidence="4">
    <location>
        <begin position="10"/>
        <end position="227"/>
    </location>
</feature>
<reference evidence="5 6" key="1">
    <citation type="journal article" date="2012" name="J. Bacteriol.">
        <title>Genome sequence of Sphingobium indicum B90A, a hexachlorocyclohexane-degrading bacterium.</title>
        <authorList>
            <person name="Anand S."/>
            <person name="Sangwan N."/>
            <person name="Lata P."/>
            <person name="Kaur J."/>
            <person name="Dua A."/>
            <person name="Singh A.K."/>
            <person name="Verma M."/>
            <person name="Kaur J."/>
            <person name="Khurana J.P."/>
            <person name="Khurana P."/>
            <person name="Mathur S."/>
            <person name="Lal R."/>
        </authorList>
    </citation>
    <scope>NUCLEOTIDE SEQUENCE [LARGE SCALE GENOMIC DNA]</scope>
    <source>
        <strain evidence="6">DSM 16412 / CCM 7286 / MTCC 6364 / B90A</strain>
    </source>
</reference>
<name>A0A1L5BTJ3_SPHIB</name>
<evidence type="ECO:0000256" key="3">
    <source>
        <dbReference type="ARBA" id="ARBA00022553"/>
    </source>
</evidence>
<dbReference type="InterPro" id="IPR003661">
    <property type="entry name" value="HisK_dim/P_dom"/>
</dbReference>
<dbReference type="Proteomes" id="UP000004550">
    <property type="component" value="Chromosome"/>
</dbReference>
<accession>A0A1L5BTJ3</accession>
<gene>
    <name evidence="5" type="ORF">SIDU_01725</name>
</gene>
<dbReference type="EC" id="2.7.13.3" evidence="2"/>
<evidence type="ECO:0000256" key="1">
    <source>
        <dbReference type="ARBA" id="ARBA00000085"/>
    </source>
</evidence>
<keyword evidence="5" id="KW-0808">Transferase</keyword>
<dbReference type="InterPro" id="IPR003594">
    <property type="entry name" value="HATPase_dom"/>
</dbReference>
<dbReference type="CDD" id="cd00082">
    <property type="entry name" value="HisKA"/>
    <property type="match status" value="1"/>
</dbReference>
<keyword evidence="5" id="KW-0418">Kinase</keyword>
<protein>
    <recommendedName>
        <fullName evidence="2">histidine kinase</fullName>
        <ecNumber evidence="2">2.7.13.3</ecNumber>
    </recommendedName>
</protein>
<dbReference type="EMBL" id="CP013070">
    <property type="protein sequence ID" value="APL96184.1"/>
    <property type="molecule type" value="Genomic_DNA"/>
</dbReference>
<dbReference type="PRINTS" id="PR00344">
    <property type="entry name" value="BCTRLSENSOR"/>
</dbReference>
<organism evidence="5 6">
    <name type="scientific">Sphingobium indicum (strain DSM 16412 / CCM 7286 / MTCC 6364 / B90A)</name>
    <dbReference type="NCBI Taxonomy" id="861109"/>
    <lineage>
        <taxon>Bacteria</taxon>
        <taxon>Pseudomonadati</taxon>
        <taxon>Pseudomonadota</taxon>
        <taxon>Alphaproteobacteria</taxon>
        <taxon>Sphingomonadales</taxon>
        <taxon>Sphingomonadaceae</taxon>
        <taxon>Sphingobium</taxon>
    </lineage>
</organism>
<keyword evidence="3" id="KW-0597">Phosphoprotein</keyword>